<dbReference type="Proteomes" id="UP000223968">
    <property type="component" value="Unassembled WGS sequence"/>
</dbReference>
<sequence length="159" mass="18819">MTVWESLKPWLDKRSRRIELYAQDIPYWDSDKEVLHKNGITFLDETEALLKVDSETVVISVYSEELPVHEIISEIARPGLLIWDRVADPIYRNPWATPRVKAMIEEYYIKVKEGLRISDSEAFQDIAIYVRKDILFPPYFYQRLVTWFTPSRGGLKRPQ</sequence>
<dbReference type="PANTHER" id="PTHR42080">
    <property type="entry name" value="SRR1 DOMAIN-CONTAINING PROTEIN"/>
    <property type="match status" value="1"/>
</dbReference>
<accession>A0A2B7YBR6</accession>
<evidence type="ECO:0000313" key="2">
    <source>
        <dbReference type="Proteomes" id="UP000223968"/>
    </source>
</evidence>
<proteinExistence type="predicted"/>
<dbReference type="PANTHER" id="PTHR42080:SF1">
    <property type="entry name" value="SRR1-LIKE DOMAIN-CONTAINING PROTEIN"/>
    <property type="match status" value="1"/>
</dbReference>
<gene>
    <name evidence="1" type="ORF">AJ79_00663</name>
</gene>
<dbReference type="EMBL" id="PDNB01000006">
    <property type="protein sequence ID" value="PGH18037.1"/>
    <property type="molecule type" value="Genomic_DNA"/>
</dbReference>
<protein>
    <recommendedName>
        <fullName evidence="3">SRR1-like domain-containing protein</fullName>
    </recommendedName>
</protein>
<evidence type="ECO:0000313" key="1">
    <source>
        <dbReference type="EMBL" id="PGH18037.1"/>
    </source>
</evidence>
<reference evidence="1 2" key="1">
    <citation type="submission" date="2017-10" db="EMBL/GenBank/DDBJ databases">
        <title>Comparative genomics in systemic dimorphic fungi from Ajellomycetaceae.</title>
        <authorList>
            <person name="Munoz J.F."/>
            <person name="Mcewen J.G."/>
            <person name="Clay O.K."/>
            <person name="Cuomo C.A."/>
        </authorList>
    </citation>
    <scope>NUCLEOTIDE SEQUENCE [LARGE SCALE GENOMIC DNA]</scope>
    <source>
        <strain evidence="1 2">UAMH5409</strain>
    </source>
</reference>
<dbReference type="OrthoDB" id="5230585at2759"/>
<evidence type="ECO:0008006" key="3">
    <source>
        <dbReference type="Google" id="ProtNLM"/>
    </source>
</evidence>
<organism evidence="1 2">
    <name type="scientific">Helicocarpus griseus UAMH5409</name>
    <dbReference type="NCBI Taxonomy" id="1447875"/>
    <lineage>
        <taxon>Eukaryota</taxon>
        <taxon>Fungi</taxon>
        <taxon>Dikarya</taxon>
        <taxon>Ascomycota</taxon>
        <taxon>Pezizomycotina</taxon>
        <taxon>Eurotiomycetes</taxon>
        <taxon>Eurotiomycetidae</taxon>
        <taxon>Onygenales</taxon>
        <taxon>Ajellomycetaceae</taxon>
        <taxon>Helicocarpus</taxon>
    </lineage>
</organism>
<dbReference type="AlphaFoldDB" id="A0A2B7YBR6"/>
<keyword evidence="2" id="KW-1185">Reference proteome</keyword>
<name>A0A2B7YBR6_9EURO</name>
<comment type="caution">
    <text evidence="1">The sequence shown here is derived from an EMBL/GenBank/DDBJ whole genome shotgun (WGS) entry which is preliminary data.</text>
</comment>